<gene>
    <name evidence="1" type="ORF">K469DRAFT_521781</name>
</gene>
<evidence type="ECO:0000313" key="2">
    <source>
        <dbReference type="Proteomes" id="UP000800200"/>
    </source>
</evidence>
<dbReference type="EMBL" id="ML994670">
    <property type="protein sequence ID" value="KAF2179132.1"/>
    <property type="molecule type" value="Genomic_DNA"/>
</dbReference>
<dbReference type="Gene3D" id="1.20.5.340">
    <property type="match status" value="1"/>
</dbReference>
<sequence>EPLKVLLNKHRNEIEITKGVIEAAAGNSSSGKEVIALLLDPAVNRVVVTLQLVQALAKSFDALAMKKLLMYYGDKLKITEEVAEAAAGNWNSGKEVMALLPDQRDEANITKEVVEAAAWNCSGKEVMVLLLDQRSNEVRITEEVVKAAARNDTGTTLLA</sequence>
<reference evidence="1" key="1">
    <citation type="journal article" date="2020" name="Stud. Mycol.">
        <title>101 Dothideomycetes genomes: a test case for predicting lifestyles and emergence of pathogens.</title>
        <authorList>
            <person name="Haridas S."/>
            <person name="Albert R."/>
            <person name="Binder M."/>
            <person name="Bloem J."/>
            <person name="Labutti K."/>
            <person name="Salamov A."/>
            <person name="Andreopoulos B."/>
            <person name="Baker S."/>
            <person name="Barry K."/>
            <person name="Bills G."/>
            <person name="Bluhm B."/>
            <person name="Cannon C."/>
            <person name="Castanera R."/>
            <person name="Culley D."/>
            <person name="Daum C."/>
            <person name="Ezra D."/>
            <person name="Gonzalez J."/>
            <person name="Henrissat B."/>
            <person name="Kuo A."/>
            <person name="Liang C."/>
            <person name="Lipzen A."/>
            <person name="Lutzoni F."/>
            <person name="Magnuson J."/>
            <person name="Mondo S."/>
            <person name="Nolan M."/>
            <person name="Ohm R."/>
            <person name="Pangilinan J."/>
            <person name="Park H.-J."/>
            <person name="Ramirez L."/>
            <person name="Alfaro M."/>
            <person name="Sun H."/>
            <person name="Tritt A."/>
            <person name="Yoshinaga Y."/>
            <person name="Zwiers L.-H."/>
            <person name="Turgeon B."/>
            <person name="Goodwin S."/>
            <person name="Spatafora J."/>
            <person name="Crous P."/>
            <person name="Grigoriev I."/>
        </authorList>
    </citation>
    <scope>NUCLEOTIDE SEQUENCE</scope>
    <source>
        <strain evidence="1">CBS 207.26</strain>
    </source>
</reference>
<dbReference type="Proteomes" id="UP000800200">
    <property type="component" value="Unassembled WGS sequence"/>
</dbReference>
<dbReference type="OrthoDB" id="3941259at2759"/>
<dbReference type="AlphaFoldDB" id="A0A6A6DL35"/>
<keyword evidence="2" id="KW-1185">Reference proteome</keyword>
<organism evidence="1 2">
    <name type="scientific">Zopfia rhizophila CBS 207.26</name>
    <dbReference type="NCBI Taxonomy" id="1314779"/>
    <lineage>
        <taxon>Eukaryota</taxon>
        <taxon>Fungi</taxon>
        <taxon>Dikarya</taxon>
        <taxon>Ascomycota</taxon>
        <taxon>Pezizomycotina</taxon>
        <taxon>Dothideomycetes</taxon>
        <taxon>Dothideomycetes incertae sedis</taxon>
        <taxon>Zopfiaceae</taxon>
        <taxon>Zopfia</taxon>
    </lineage>
</organism>
<accession>A0A6A6DL35</accession>
<name>A0A6A6DL35_9PEZI</name>
<dbReference type="Pfam" id="PF23397">
    <property type="entry name" value="DUF7104"/>
    <property type="match status" value="4"/>
</dbReference>
<proteinExistence type="predicted"/>
<evidence type="ECO:0000313" key="1">
    <source>
        <dbReference type="EMBL" id="KAF2179132.1"/>
    </source>
</evidence>
<protein>
    <submittedName>
        <fullName evidence="1">Uncharacterized protein</fullName>
    </submittedName>
</protein>
<dbReference type="InterPro" id="IPR055530">
    <property type="entry name" value="DUF7104"/>
</dbReference>
<feature type="non-terminal residue" evidence="1">
    <location>
        <position position="1"/>
    </location>
</feature>
<feature type="non-terminal residue" evidence="1">
    <location>
        <position position="159"/>
    </location>
</feature>